<protein>
    <submittedName>
        <fullName evidence="1">Uncharacterized protein</fullName>
    </submittedName>
</protein>
<dbReference type="AlphaFoldDB" id="A0AAV4XPQ5"/>
<keyword evidence="2" id="KW-1185">Reference proteome</keyword>
<name>A0AAV4XPQ5_CAEEX</name>
<proteinExistence type="predicted"/>
<dbReference type="Proteomes" id="UP001054945">
    <property type="component" value="Unassembled WGS sequence"/>
</dbReference>
<sequence length="100" mass="11132">MTSNFNKLTLTETHISSDLIDFKMDGPSAFRVPNHCLLSKQERESNSSYYDREFLLGAGAGILAPVGRPFIDSNHPEAPKCVDNVARNGSFPLRPYCRSI</sequence>
<evidence type="ECO:0000313" key="1">
    <source>
        <dbReference type="EMBL" id="GIY96323.1"/>
    </source>
</evidence>
<comment type="caution">
    <text evidence="1">The sequence shown here is derived from an EMBL/GenBank/DDBJ whole genome shotgun (WGS) entry which is preliminary data.</text>
</comment>
<accession>A0AAV4XPQ5</accession>
<dbReference type="EMBL" id="BPLR01000645">
    <property type="protein sequence ID" value="GIY96323.1"/>
    <property type="molecule type" value="Genomic_DNA"/>
</dbReference>
<evidence type="ECO:0000313" key="2">
    <source>
        <dbReference type="Proteomes" id="UP001054945"/>
    </source>
</evidence>
<reference evidence="1 2" key="1">
    <citation type="submission" date="2021-06" db="EMBL/GenBank/DDBJ databases">
        <title>Caerostris extrusa draft genome.</title>
        <authorList>
            <person name="Kono N."/>
            <person name="Arakawa K."/>
        </authorList>
    </citation>
    <scope>NUCLEOTIDE SEQUENCE [LARGE SCALE GENOMIC DNA]</scope>
</reference>
<gene>
    <name evidence="1" type="ORF">CEXT_49441</name>
</gene>
<organism evidence="1 2">
    <name type="scientific">Caerostris extrusa</name>
    <name type="common">Bark spider</name>
    <name type="synonym">Caerostris bankana</name>
    <dbReference type="NCBI Taxonomy" id="172846"/>
    <lineage>
        <taxon>Eukaryota</taxon>
        <taxon>Metazoa</taxon>
        <taxon>Ecdysozoa</taxon>
        <taxon>Arthropoda</taxon>
        <taxon>Chelicerata</taxon>
        <taxon>Arachnida</taxon>
        <taxon>Araneae</taxon>
        <taxon>Araneomorphae</taxon>
        <taxon>Entelegynae</taxon>
        <taxon>Araneoidea</taxon>
        <taxon>Araneidae</taxon>
        <taxon>Caerostris</taxon>
    </lineage>
</organism>